<dbReference type="Pfam" id="PF11716">
    <property type="entry name" value="MDMPI_N"/>
    <property type="match status" value="1"/>
</dbReference>
<dbReference type="GO" id="GO:0016853">
    <property type="term" value="F:isomerase activity"/>
    <property type="evidence" value="ECO:0007669"/>
    <property type="project" value="UniProtKB-KW"/>
</dbReference>
<organism evidence="2 3">
    <name type="scientific">Streptomyces longispororuber</name>
    <dbReference type="NCBI Taxonomy" id="68230"/>
    <lineage>
        <taxon>Bacteria</taxon>
        <taxon>Bacillati</taxon>
        <taxon>Actinomycetota</taxon>
        <taxon>Actinomycetes</taxon>
        <taxon>Kitasatosporales</taxon>
        <taxon>Streptomycetaceae</taxon>
        <taxon>Streptomyces</taxon>
    </lineage>
</organism>
<dbReference type="Proteomes" id="UP000608024">
    <property type="component" value="Unassembled WGS sequence"/>
</dbReference>
<keyword evidence="3" id="KW-1185">Reference proteome</keyword>
<dbReference type="RefSeq" id="WP_190133879.1">
    <property type="nucleotide sequence ID" value="NZ_BNBT01000002.1"/>
</dbReference>
<dbReference type="InterPro" id="IPR034660">
    <property type="entry name" value="DinB/YfiT-like"/>
</dbReference>
<dbReference type="InterPro" id="IPR017517">
    <property type="entry name" value="Maleyloyr_isom"/>
</dbReference>
<proteinExistence type="predicted"/>
<reference evidence="2" key="2">
    <citation type="submission" date="2020-09" db="EMBL/GenBank/DDBJ databases">
        <authorList>
            <person name="Sun Q."/>
            <person name="Ohkuma M."/>
        </authorList>
    </citation>
    <scope>NUCLEOTIDE SEQUENCE</scope>
    <source>
        <strain evidence="2">JCM 4784</strain>
    </source>
</reference>
<evidence type="ECO:0000259" key="1">
    <source>
        <dbReference type="Pfam" id="PF11716"/>
    </source>
</evidence>
<dbReference type="Gene3D" id="1.20.120.450">
    <property type="entry name" value="dinb family like domain"/>
    <property type="match status" value="1"/>
</dbReference>
<name>A0A918Z4W5_9ACTN</name>
<dbReference type="InterPro" id="IPR024344">
    <property type="entry name" value="MDMPI_metal-binding"/>
</dbReference>
<evidence type="ECO:0000313" key="3">
    <source>
        <dbReference type="Proteomes" id="UP000608024"/>
    </source>
</evidence>
<comment type="caution">
    <text evidence="2">The sequence shown here is derived from an EMBL/GenBank/DDBJ whole genome shotgun (WGS) entry which is preliminary data.</text>
</comment>
<accession>A0A918Z4W5</accession>
<dbReference type="GO" id="GO:0046872">
    <property type="term" value="F:metal ion binding"/>
    <property type="evidence" value="ECO:0007669"/>
    <property type="project" value="InterPro"/>
</dbReference>
<sequence>MSPEPAAARTTTGQDGGPLPALRAAYAAASEAVADLTDAESWAPTGCTGWAVRDLVVHCLEDAQRALVALHTPTREPVDRDAVTYWRAWRPDTAAAADDRLRTRVHAGVVADFAALRGRYRETLAAVVHAAAAAGPAGHVRTQGHVLTAGDLLTTLTVEATVHHLDLRVGLPHVPGPAPEGLAAVRATLDGLLGRAAPPHWTDEHYARVGTGRTRLTPAERAALGPAADRFPLFG</sequence>
<gene>
    <name evidence="2" type="ORF">GCM10018785_02420</name>
</gene>
<dbReference type="SUPFAM" id="SSF109854">
    <property type="entry name" value="DinB/YfiT-like putative metalloenzymes"/>
    <property type="match status" value="1"/>
</dbReference>
<keyword evidence="2" id="KW-0413">Isomerase</keyword>
<feature type="domain" description="Mycothiol-dependent maleylpyruvate isomerase metal-binding" evidence="1">
    <location>
        <begin position="22"/>
        <end position="168"/>
    </location>
</feature>
<dbReference type="AlphaFoldDB" id="A0A918Z4W5"/>
<dbReference type="NCBIfam" id="TIGR03083">
    <property type="entry name" value="maleylpyruvate isomerase family mycothiol-dependent enzyme"/>
    <property type="match status" value="1"/>
</dbReference>
<dbReference type="EMBL" id="BNBT01000002">
    <property type="protein sequence ID" value="GHE36215.1"/>
    <property type="molecule type" value="Genomic_DNA"/>
</dbReference>
<protein>
    <submittedName>
        <fullName evidence="2">Maleylpyruvate isomerase</fullName>
    </submittedName>
</protein>
<reference evidence="2" key="1">
    <citation type="journal article" date="2014" name="Int. J. Syst. Evol. Microbiol.">
        <title>Complete genome sequence of Corynebacterium casei LMG S-19264T (=DSM 44701T), isolated from a smear-ripened cheese.</title>
        <authorList>
            <consortium name="US DOE Joint Genome Institute (JGI-PGF)"/>
            <person name="Walter F."/>
            <person name="Albersmeier A."/>
            <person name="Kalinowski J."/>
            <person name="Ruckert C."/>
        </authorList>
    </citation>
    <scope>NUCLEOTIDE SEQUENCE</scope>
    <source>
        <strain evidence="2">JCM 4784</strain>
    </source>
</reference>
<evidence type="ECO:0000313" key="2">
    <source>
        <dbReference type="EMBL" id="GHE36215.1"/>
    </source>
</evidence>